<accession>A0A6A3B6C9</accession>
<organism evidence="3 4">
    <name type="scientific">Hibiscus syriacus</name>
    <name type="common">Rose of Sharon</name>
    <dbReference type="NCBI Taxonomy" id="106335"/>
    <lineage>
        <taxon>Eukaryota</taxon>
        <taxon>Viridiplantae</taxon>
        <taxon>Streptophyta</taxon>
        <taxon>Embryophyta</taxon>
        <taxon>Tracheophyta</taxon>
        <taxon>Spermatophyta</taxon>
        <taxon>Magnoliopsida</taxon>
        <taxon>eudicotyledons</taxon>
        <taxon>Gunneridae</taxon>
        <taxon>Pentapetalae</taxon>
        <taxon>rosids</taxon>
        <taxon>malvids</taxon>
        <taxon>Malvales</taxon>
        <taxon>Malvaceae</taxon>
        <taxon>Malvoideae</taxon>
        <taxon>Hibiscus</taxon>
    </lineage>
</organism>
<feature type="domain" description="HIT-type" evidence="2">
    <location>
        <begin position="176"/>
        <end position="198"/>
    </location>
</feature>
<evidence type="ECO:0000259" key="2">
    <source>
        <dbReference type="Pfam" id="PF04438"/>
    </source>
</evidence>
<dbReference type="Proteomes" id="UP000436088">
    <property type="component" value="Unassembled WGS sequence"/>
</dbReference>
<gene>
    <name evidence="3" type="ORF">F3Y22_tig00110257pilonHSYRG00009</name>
</gene>
<evidence type="ECO:0000313" key="3">
    <source>
        <dbReference type="EMBL" id="KAE8712356.1"/>
    </source>
</evidence>
<reference evidence="3" key="1">
    <citation type="submission" date="2019-09" db="EMBL/GenBank/DDBJ databases">
        <title>Draft genome information of white flower Hibiscus syriacus.</title>
        <authorList>
            <person name="Kim Y.-M."/>
        </authorList>
    </citation>
    <scope>NUCLEOTIDE SEQUENCE [LARGE SCALE GENOMIC DNA]</scope>
    <source>
        <strain evidence="3">YM2019G1</strain>
    </source>
</reference>
<evidence type="ECO:0000256" key="1">
    <source>
        <dbReference type="SAM" id="MobiDB-lite"/>
    </source>
</evidence>
<dbReference type="AlphaFoldDB" id="A0A6A3B6C9"/>
<dbReference type="PANTHER" id="PTHR21561:SF16">
    <property type="entry name" value="PAPA-1-LIKE FAMILY PROTEIN _ ZINC FINGER (HIT TYPE) FAMILY PROTEIN"/>
    <property type="match status" value="1"/>
</dbReference>
<feature type="region of interest" description="Disordered" evidence="1">
    <location>
        <begin position="92"/>
        <end position="113"/>
    </location>
</feature>
<evidence type="ECO:0000313" key="4">
    <source>
        <dbReference type="Proteomes" id="UP000436088"/>
    </source>
</evidence>
<dbReference type="GO" id="GO:0031011">
    <property type="term" value="C:Ino80 complex"/>
    <property type="evidence" value="ECO:0007669"/>
    <property type="project" value="InterPro"/>
</dbReference>
<feature type="compositionally biased region" description="Basic and acidic residues" evidence="1">
    <location>
        <begin position="102"/>
        <end position="113"/>
    </location>
</feature>
<protein>
    <submittedName>
        <fullName evidence="3">PAPA-1-like family protein / zinc finger family protein, putative isoform 2</fullName>
    </submittedName>
</protein>
<proteinExistence type="predicted"/>
<dbReference type="GO" id="GO:0006338">
    <property type="term" value="P:chromatin remodeling"/>
    <property type="evidence" value="ECO:0007669"/>
    <property type="project" value="InterPro"/>
</dbReference>
<dbReference type="InterPro" id="IPR029523">
    <property type="entry name" value="INO80B/Ies2"/>
</dbReference>
<keyword evidence="4" id="KW-1185">Reference proteome</keyword>
<comment type="caution">
    <text evidence="3">The sequence shown here is derived from an EMBL/GenBank/DDBJ whole genome shotgun (WGS) entry which is preliminary data.</text>
</comment>
<dbReference type="InterPro" id="IPR007529">
    <property type="entry name" value="Znf_HIT"/>
</dbReference>
<dbReference type="PANTHER" id="PTHR21561">
    <property type="entry name" value="INO80 COMPLEX SUBUNIT B"/>
    <property type="match status" value="1"/>
</dbReference>
<dbReference type="EMBL" id="VEPZ02000897">
    <property type="protein sequence ID" value="KAE8712356.1"/>
    <property type="molecule type" value="Genomic_DNA"/>
</dbReference>
<dbReference type="Pfam" id="PF04438">
    <property type="entry name" value="zf-HIT"/>
    <property type="match status" value="1"/>
</dbReference>
<name>A0A6A3B6C9_HIBSY</name>
<sequence length="474" mass="53070">MESIGGSELAVAGCFVKKKRRGVSSRRRVTPQLFTHSYILMSSPTPTISCSGSEEQHFKNGSNGFGFIRRRPRLHRDEECSPRKRPGMLRLRQSEKILSQDSEGKKKEDEMKKQRDELAHIRGLFEVSCSLPSGLSNSHSFRCCNLSTAAIFSEDIGLPQLFNSVPCRQVIPDPNCTNTYKYRDSKSKLPLCSLGCYKAIHEQAQPLIAVIVTMHLSDSLHPRQCDIRQPWKHQNLLVYSIELLEIVDCFLLSFIRRISFHCCIPWGMIAEESGEMGAVDSFPCYGIYGDESMVATGFGLSKQDPQQQQQNFKDYGFPDGVSFNAQSLLIPTCFDEMAELGQINYGVCEDIDGAKKGNQQPLCLSLLGLLNNYGNGFKRFNGERITDDDITVYARRSKIFNRRNHEDFWRDVCKVMHGFPTSLLSDREQGGLSSAAAATATAVRLISARLGTTRLVVVVMVMAAEDCLISNDNS</sequence>